<organism evidence="1 2">
    <name type="scientific">Nepenthes gracilis</name>
    <name type="common">Slender pitcher plant</name>
    <dbReference type="NCBI Taxonomy" id="150966"/>
    <lineage>
        <taxon>Eukaryota</taxon>
        <taxon>Viridiplantae</taxon>
        <taxon>Streptophyta</taxon>
        <taxon>Embryophyta</taxon>
        <taxon>Tracheophyta</taxon>
        <taxon>Spermatophyta</taxon>
        <taxon>Magnoliopsida</taxon>
        <taxon>eudicotyledons</taxon>
        <taxon>Gunneridae</taxon>
        <taxon>Pentapetalae</taxon>
        <taxon>Caryophyllales</taxon>
        <taxon>Nepenthaceae</taxon>
        <taxon>Nepenthes</taxon>
    </lineage>
</organism>
<evidence type="ECO:0000313" key="1">
    <source>
        <dbReference type="EMBL" id="GMH16843.1"/>
    </source>
</evidence>
<dbReference type="Proteomes" id="UP001279734">
    <property type="component" value="Unassembled WGS sequence"/>
</dbReference>
<reference evidence="1" key="1">
    <citation type="submission" date="2023-05" db="EMBL/GenBank/DDBJ databases">
        <title>Nepenthes gracilis genome sequencing.</title>
        <authorList>
            <person name="Fukushima K."/>
        </authorList>
    </citation>
    <scope>NUCLEOTIDE SEQUENCE</scope>
    <source>
        <strain evidence="1">SING2019-196</strain>
    </source>
</reference>
<name>A0AAD3XTM7_NEPGR</name>
<gene>
    <name evidence="1" type="ORF">Nepgr_018684</name>
</gene>
<dbReference type="EMBL" id="BSYO01000017">
    <property type="protein sequence ID" value="GMH16843.1"/>
    <property type="molecule type" value="Genomic_DNA"/>
</dbReference>
<dbReference type="AlphaFoldDB" id="A0AAD3XTM7"/>
<accession>A0AAD3XTM7</accession>
<evidence type="ECO:0000313" key="2">
    <source>
        <dbReference type="Proteomes" id="UP001279734"/>
    </source>
</evidence>
<comment type="caution">
    <text evidence="1">The sequence shown here is derived from an EMBL/GenBank/DDBJ whole genome shotgun (WGS) entry which is preliminary data.</text>
</comment>
<proteinExistence type="predicted"/>
<sequence>MASVADIASVLRENDVKALCVEFNVPKEIAWRVPGRNDKAFAPPARHIKVYEAYLRSGLRLPLPDDLQSLLKALRVPIAQLHANTIRYLCTLYIFLRKRGKKLRMSIVKVLFKINQGGEWISLVPHPDLKINKAIYDLLKNWKNRFFFMSVGATWPLPKDWGQVPEAYTGTPSMAETAAQEWLTKLIEENPDKFKRDFLVSRAETKKLNWGPPSPVQKPTLPVRMMRPEDSKGMIIRMRHTDEGFIGPLSEKVLETPSSSSSRIDYVAAGICYGPSSTAGLEATWPVESGEGVILAQPTPQAAPCAVLTESLTEPRHEPMVEAL</sequence>
<protein>
    <submittedName>
        <fullName evidence="1">Uncharacterized protein</fullName>
    </submittedName>
</protein>
<keyword evidence="2" id="KW-1185">Reference proteome</keyword>